<feature type="non-terminal residue" evidence="1">
    <location>
        <position position="1"/>
    </location>
</feature>
<comment type="caution">
    <text evidence="1">The sequence shown here is derived from an EMBL/GenBank/DDBJ whole genome shotgun (WGS) entry which is preliminary data.</text>
</comment>
<protein>
    <submittedName>
        <fullName evidence="1">14521_t:CDS:1</fullName>
    </submittedName>
</protein>
<evidence type="ECO:0000313" key="1">
    <source>
        <dbReference type="EMBL" id="CAG8717360.1"/>
    </source>
</evidence>
<accession>A0ACA9PR77</accession>
<proteinExistence type="predicted"/>
<keyword evidence="2" id="KW-1185">Reference proteome</keyword>
<sequence length="169" mass="19663">LHRYLGITQHPETKNYIIVIELAHNKDLHYFLSKKTLSGLEKLRLLHRISEGVDLMRARQMIHRDLHSGNILIKQDELVDLIEKCWHQDPAKRKLITRYNHAKFTDVNELEDLIMKAERGEIKCSENESTNILQTKINDQAIYSSRLLTPLISKALTLQSMKLNSNALI</sequence>
<gene>
    <name evidence="1" type="ORF">RPERSI_LOCUS11004</name>
</gene>
<evidence type="ECO:0000313" key="2">
    <source>
        <dbReference type="Proteomes" id="UP000789920"/>
    </source>
</evidence>
<dbReference type="Proteomes" id="UP000789920">
    <property type="component" value="Unassembled WGS sequence"/>
</dbReference>
<reference evidence="1" key="1">
    <citation type="submission" date="2021-06" db="EMBL/GenBank/DDBJ databases">
        <authorList>
            <person name="Kallberg Y."/>
            <person name="Tangrot J."/>
            <person name="Rosling A."/>
        </authorList>
    </citation>
    <scope>NUCLEOTIDE SEQUENCE</scope>
    <source>
        <strain evidence="1">MA461A</strain>
    </source>
</reference>
<organism evidence="1 2">
    <name type="scientific">Racocetra persica</name>
    <dbReference type="NCBI Taxonomy" id="160502"/>
    <lineage>
        <taxon>Eukaryota</taxon>
        <taxon>Fungi</taxon>
        <taxon>Fungi incertae sedis</taxon>
        <taxon>Mucoromycota</taxon>
        <taxon>Glomeromycotina</taxon>
        <taxon>Glomeromycetes</taxon>
        <taxon>Diversisporales</taxon>
        <taxon>Gigasporaceae</taxon>
        <taxon>Racocetra</taxon>
    </lineage>
</organism>
<name>A0ACA9PR77_9GLOM</name>
<dbReference type="EMBL" id="CAJVQC010022297">
    <property type="protein sequence ID" value="CAG8717360.1"/>
    <property type="molecule type" value="Genomic_DNA"/>
</dbReference>
<feature type="non-terminal residue" evidence="1">
    <location>
        <position position="169"/>
    </location>
</feature>